<accession>A0ACC0R8E4</accession>
<dbReference type="Proteomes" id="UP001065298">
    <property type="component" value="Chromosome 3"/>
</dbReference>
<comment type="caution">
    <text evidence="1">The sequence shown here is derived from an EMBL/GenBank/DDBJ whole genome shotgun (WGS) entry which is preliminary data.</text>
</comment>
<keyword evidence="2" id="KW-1185">Reference proteome</keyword>
<evidence type="ECO:0000313" key="1">
    <source>
        <dbReference type="EMBL" id="KAI8675360.1"/>
    </source>
</evidence>
<name>A0ACC0R8E4_9HYPO</name>
<dbReference type="EMBL" id="CM046505">
    <property type="protein sequence ID" value="KAI8675360.1"/>
    <property type="molecule type" value="Genomic_DNA"/>
</dbReference>
<reference evidence="1" key="1">
    <citation type="submission" date="2022-06" db="EMBL/GenBank/DDBJ databases">
        <title>Fusarium solani species complex genomes reveal bases of compartmentalisation and animal pathogenesis.</title>
        <authorList>
            <person name="Tsai I.J."/>
        </authorList>
    </citation>
    <scope>NUCLEOTIDE SEQUENCE</scope>
    <source>
        <strain evidence="1">Fu6.1</strain>
    </source>
</reference>
<organism evidence="1 2">
    <name type="scientific">Fusarium keratoplasticum</name>
    <dbReference type="NCBI Taxonomy" id="1328300"/>
    <lineage>
        <taxon>Eukaryota</taxon>
        <taxon>Fungi</taxon>
        <taxon>Dikarya</taxon>
        <taxon>Ascomycota</taxon>
        <taxon>Pezizomycotina</taxon>
        <taxon>Sordariomycetes</taxon>
        <taxon>Hypocreomycetidae</taxon>
        <taxon>Hypocreales</taxon>
        <taxon>Nectriaceae</taxon>
        <taxon>Fusarium</taxon>
        <taxon>Fusarium solani species complex</taxon>
    </lineage>
</organism>
<sequence length="241" mass="27403">MTSCNNCHRREPDVKLLTCRSCFSAQYCSKECQRSDWPKHRGPCRSINPVPPIPNASQSSWASWLQGLLGEEINGAYGPSPPKGLDSAISEPFTRLQNGTFLHDRSERDVYRILIDSFRFRLEEQCQHEGKPAKGTIYEDHDDSLPDFKRYLETAASRNNLLPPWWTPEKQRECEAFGMSGTNFQDLHMALEQFSVTCQYGDSRFPSQLRMLAEAVYGKGVGGTSSFTRRSALAQLEAERR</sequence>
<proteinExistence type="predicted"/>
<evidence type="ECO:0000313" key="2">
    <source>
        <dbReference type="Proteomes" id="UP001065298"/>
    </source>
</evidence>
<protein>
    <submittedName>
        <fullName evidence="1">Uncharacterized protein</fullName>
    </submittedName>
</protein>
<gene>
    <name evidence="1" type="ORF">NCS57_00437100</name>
</gene>